<dbReference type="GO" id="GO:0140581">
    <property type="term" value="F:P-type monovalent copper transporter activity"/>
    <property type="evidence" value="ECO:0007669"/>
    <property type="project" value="UniProtKB-EC"/>
</dbReference>
<dbReference type="eggNOG" id="COG2217">
    <property type="taxonomic scope" value="Bacteria"/>
</dbReference>
<keyword evidence="15" id="KW-0186">Copper</keyword>
<dbReference type="RefSeq" id="WP_011400412.1">
    <property type="nucleotide sequence ID" value="NC_007645.1"/>
</dbReference>
<dbReference type="Pfam" id="PF00702">
    <property type="entry name" value="Hydrolase"/>
    <property type="match status" value="1"/>
</dbReference>
<organism evidence="23 24">
    <name type="scientific">Hahella chejuensis (strain KCTC 2396)</name>
    <dbReference type="NCBI Taxonomy" id="349521"/>
    <lineage>
        <taxon>Bacteria</taxon>
        <taxon>Pseudomonadati</taxon>
        <taxon>Pseudomonadota</taxon>
        <taxon>Gammaproteobacteria</taxon>
        <taxon>Oceanospirillales</taxon>
        <taxon>Hahellaceae</taxon>
        <taxon>Hahella</taxon>
    </lineage>
</organism>
<evidence type="ECO:0000256" key="7">
    <source>
        <dbReference type="ARBA" id="ARBA00022553"/>
    </source>
</evidence>
<evidence type="ECO:0000256" key="21">
    <source>
        <dbReference type="SAM" id="MobiDB-lite"/>
    </source>
</evidence>
<evidence type="ECO:0000256" key="3">
    <source>
        <dbReference type="ARBA" id="ARBA00012517"/>
    </source>
</evidence>
<feature type="transmembrane region" description="Helical" evidence="20">
    <location>
        <begin position="269"/>
        <end position="291"/>
    </location>
</feature>
<dbReference type="InterPro" id="IPR001757">
    <property type="entry name" value="P_typ_ATPase"/>
</dbReference>
<evidence type="ECO:0000256" key="6">
    <source>
        <dbReference type="ARBA" id="ARBA00022475"/>
    </source>
</evidence>
<dbReference type="STRING" id="349521.HCH_06735"/>
<evidence type="ECO:0000256" key="16">
    <source>
        <dbReference type="ARBA" id="ARBA00023065"/>
    </source>
</evidence>
<dbReference type="InterPro" id="IPR023299">
    <property type="entry name" value="ATPase_P-typ_cyto_dom_N"/>
</dbReference>
<dbReference type="Gene3D" id="3.40.50.1000">
    <property type="entry name" value="HAD superfamily/HAD-like"/>
    <property type="match status" value="1"/>
</dbReference>
<dbReference type="InterPro" id="IPR023298">
    <property type="entry name" value="ATPase_P-typ_TM_dom_sf"/>
</dbReference>
<dbReference type="Gene3D" id="3.40.1110.10">
    <property type="entry name" value="Calcium-transporting ATPase, cytoplasmic domain N"/>
    <property type="match status" value="1"/>
</dbReference>
<evidence type="ECO:0000259" key="22">
    <source>
        <dbReference type="PROSITE" id="PS50846"/>
    </source>
</evidence>
<dbReference type="GO" id="GO:0005507">
    <property type="term" value="F:copper ion binding"/>
    <property type="evidence" value="ECO:0007669"/>
    <property type="project" value="TreeGrafter"/>
</dbReference>
<keyword evidence="16" id="KW-0406">Ion transport</keyword>
<dbReference type="SUPFAM" id="SSF56784">
    <property type="entry name" value="HAD-like"/>
    <property type="match status" value="1"/>
</dbReference>
<keyword evidence="17 20" id="KW-0472">Membrane</keyword>
<dbReference type="CDD" id="cd02094">
    <property type="entry name" value="P-type_ATPase_Cu-like"/>
    <property type="match status" value="1"/>
</dbReference>
<evidence type="ECO:0000256" key="13">
    <source>
        <dbReference type="ARBA" id="ARBA00022967"/>
    </source>
</evidence>
<accession>Q2S7L3</accession>
<feature type="domain" description="HMA" evidence="22">
    <location>
        <begin position="8"/>
        <end position="71"/>
    </location>
</feature>
<feature type="transmembrane region" description="Helical" evidence="20">
    <location>
        <begin position="797"/>
        <end position="816"/>
    </location>
</feature>
<dbReference type="InterPro" id="IPR059000">
    <property type="entry name" value="ATPase_P-type_domA"/>
</dbReference>
<dbReference type="EMBL" id="CP000155">
    <property type="protein sequence ID" value="ABC33361.1"/>
    <property type="molecule type" value="Genomic_DNA"/>
</dbReference>
<keyword evidence="6 20" id="KW-1003">Cell membrane</keyword>
<dbReference type="InterPro" id="IPR027256">
    <property type="entry name" value="P-typ_ATPase_IB"/>
</dbReference>
<dbReference type="SUPFAM" id="SSF55008">
    <property type="entry name" value="HMA, heavy metal-associated domain"/>
    <property type="match status" value="2"/>
</dbReference>
<keyword evidence="8 20" id="KW-0812">Transmembrane</keyword>
<dbReference type="InterPro" id="IPR044492">
    <property type="entry name" value="P_typ_ATPase_HD_dom"/>
</dbReference>
<evidence type="ECO:0000256" key="18">
    <source>
        <dbReference type="ARBA" id="ARBA00029719"/>
    </source>
</evidence>
<evidence type="ECO:0000256" key="19">
    <source>
        <dbReference type="ARBA" id="ARBA00033239"/>
    </source>
</evidence>
<dbReference type="Pfam" id="PF00403">
    <property type="entry name" value="HMA"/>
    <property type="match status" value="2"/>
</dbReference>
<evidence type="ECO:0000256" key="2">
    <source>
        <dbReference type="ARBA" id="ARBA00006024"/>
    </source>
</evidence>
<evidence type="ECO:0000256" key="17">
    <source>
        <dbReference type="ARBA" id="ARBA00023136"/>
    </source>
</evidence>
<dbReference type="InterPro" id="IPR018303">
    <property type="entry name" value="ATPase_P-typ_P_site"/>
</dbReference>
<dbReference type="GO" id="GO:0043682">
    <property type="term" value="F:P-type divalent copper transporter activity"/>
    <property type="evidence" value="ECO:0007669"/>
    <property type="project" value="TreeGrafter"/>
</dbReference>
<keyword evidence="23" id="KW-0378">Hydrolase</keyword>
<keyword evidence="12 20" id="KW-0067">ATP-binding</keyword>
<evidence type="ECO:0000256" key="1">
    <source>
        <dbReference type="ARBA" id="ARBA00004651"/>
    </source>
</evidence>
<dbReference type="PRINTS" id="PR00119">
    <property type="entry name" value="CATATPASE"/>
</dbReference>
<dbReference type="SUPFAM" id="SSF81653">
    <property type="entry name" value="Calcium ATPase, transduction domain A"/>
    <property type="match status" value="1"/>
</dbReference>
<dbReference type="CDD" id="cd00371">
    <property type="entry name" value="HMA"/>
    <property type="match status" value="2"/>
</dbReference>
<keyword evidence="24" id="KW-1185">Reference proteome</keyword>
<dbReference type="FunFam" id="2.70.150.10:FF:000020">
    <property type="entry name" value="Copper-exporting P-type ATPase A"/>
    <property type="match status" value="1"/>
</dbReference>
<keyword evidence="11" id="KW-0187">Copper transport</keyword>
<evidence type="ECO:0000313" key="24">
    <source>
        <dbReference type="Proteomes" id="UP000000238"/>
    </source>
</evidence>
<dbReference type="Proteomes" id="UP000000238">
    <property type="component" value="Chromosome"/>
</dbReference>
<dbReference type="PROSITE" id="PS00154">
    <property type="entry name" value="ATPASE_E1_E2"/>
    <property type="match status" value="1"/>
</dbReference>
<feature type="compositionally biased region" description="Low complexity" evidence="21">
    <location>
        <begin position="82"/>
        <end position="91"/>
    </location>
</feature>
<dbReference type="Gene3D" id="2.70.150.10">
    <property type="entry name" value="Calcium-transporting ATPase, cytoplasmic transduction domain A"/>
    <property type="match status" value="1"/>
</dbReference>
<evidence type="ECO:0000256" key="20">
    <source>
        <dbReference type="RuleBase" id="RU362081"/>
    </source>
</evidence>
<name>Q2S7L3_HAHCH</name>
<keyword evidence="9 20" id="KW-0479">Metal-binding</keyword>
<dbReference type="PROSITE" id="PS50846">
    <property type="entry name" value="HMA_2"/>
    <property type="match status" value="2"/>
</dbReference>
<dbReference type="SUPFAM" id="SSF81665">
    <property type="entry name" value="Calcium ATPase, transmembrane domain M"/>
    <property type="match status" value="1"/>
</dbReference>
<proteinExistence type="inferred from homology"/>
<feature type="transmembrane region" description="Helical" evidence="20">
    <location>
        <begin position="297"/>
        <end position="316"/>
    </location>
</feature>
<dbReference type="InterPro" id="IPR008250">
    <property type="entry name" value="ATPase_P-typ_transduc_dom_A_sf"/>
</dbReference>
<dbReference type="KEGG" id="hch:HCH_06735"/>
<dbReference type="GO" id="GO:0016887">
    <property type="term" value="F:ATP hydrolysis activity"/>
    <property type="evidence" value="ECO:0007669"/>
    <property type="project" value="InterPro"/>
</dbReference>
<dbReference type="GO" id="GO:0060003">
    <property type="term" value="P:copper ion export"/>
    <property type="evidence" value="ECO:0007669"/>
    <property type="project" value="UniProtKB-ARBA"/>
</dbReference>
<dbReference type="PRINTS" id="PR00943">
    <property type="entry name" value="CUATPASE"/>
</dbReference>
<dbReference type="SFLD" id="SFLDF00027">
    <property type="entry name" value="p-type_atpase"/>
    <property type="match status" value="1"/>
</dbReference>
<dbReference type="NCBIfam" id="TIGR01525">
    <property type="entry name" value="ATPase-IB_hvy"/>
    <property type="match status" value="1"/>
</dbReference>
<dbReference type="GO" id="GO:0005524">
    <property type="term" value="F:ATP binding"/>
    <property type="evidence" value="ECO:0007669"/>
    <property type="project" value="UniProtKB-UniRule"/>
</dbReference>
<sequence>MNQALSEQGALIAIQGAGCQSCVKKIKHALAPLTDADKVTVDLQAQTIAIDAAVDIPAALEAIRQLGYPAELKEDEQNQETAADAHCATRAAEPESTPAQADASSHPMRQADIIQLNITGAKCAACVSKIEQALQSVPGVASATMNFADRTAAVEGDADTNALIQAVEQAGYGAALATNDAADQETKEKAEQAYYKQLLRNMWLALGLGVPLMAWGLLGGEMMVRPGLSQFAWLAVGLITLGVMAKSGGHFYTGAWKAFKNHSANMDTLIATGTGAAWLYSIAVAALPQVVPEMARHVYFEASAMIIGLINLGLALEVRARGKTSQAIKRLLNLQPKTARIIRDGDEKDIPIENVRKGDLLRVRPGEKIAVDGEVRDGKSLVDESMLTGEPIPVEKKQGDKVAAGALNKTGSMTYIAVKVGKDTALAHIIAMVKKAQNAKPPLGRLADKISAVFVPVVLIIAVIAALAWYNFGPDPRIAHMLVAATTVLIIACPCALGLATPMSVMVGVGKAAEAGVLIRNGGALQQAGELATLVLDKTGTITEGKPSVLEIRAIDGRDQKELLRLAASLEKASEHPLGIAIVESAREQSLALSDPADFRSESGQGVTGVIDGVTVLLGNRRWMETHHIDAGPLTEVADKLAQQAATPLFMATDGALAGVIAVADKIKPDSRDAIARLRDRGLRIIMLTGDVKHSAEAIARQVGVDEVIAEVLPEDKARVIRDLRQKAGQGELVGMVGDGVNDAPALAEADVGFAIGTGTDVAIESADITLMRGSLHGLADAIEVSRATVRNIKQNLFGAFVYNALGIPIAAGLLYPLFGVLMSPVLAGAAMSLSSVTVVSNANRLRLFKSSAADAQRQQEEKAA</sequence>
<evidence type="ECO:0000256" key="12">
    <source>
        <dbReference type="ARBA" id="ARBA00022840"/>
    </source>
</evidence>
<keyword evidence="10 20" id="KW-0547">Nucleotide-binding</keyword>
<evidence type="ECO:0000256" key="15">
    <source>
        <dbReference type="ARBA" id="ARBA00023008"/>
    </source>
</evidence>
<evidence type="ECO:0000256" key="11">
    <source>
        <dbReference type="ARBA" id="ARBA00022796"/>
    </source>
</evidence>
<comment type="subcellular location">
    <subcellularLocation>
        <location evidence="1">Cell membrane</location>
        <topology evidence="1">Multi-pass membrane protein</topology>
    </subcellularLocation>
</comment>
<reference evidence="23 24" key="1">
    <citation type="journal article" date="2005" name="Nucleic Acids Res.">
        <title>Genomic blueprint of Hahella chejuensis, a marine microbe producing an algicidal agent.</title>
        <authorList>
            <person name="Jeong H."/>
            <person name="Yim J.H."/>
            <person name="Lee C."/>
            <person name="Choi S.-H."/>
            <person name="Park Y.K."/>
            <person name="Yoon S.H."/>
            <person name="Hur C.-G."/>
            <person name="Kang H.-Y."/>
            <person name="Kim D."/>
            <person name="Lee H.H."/>
            <person name="Park K.H."/>
            <person name="Park S.-H."/>
            <person name="Park H.-S."/>
            <person name="Lee H.K."/>
            <person name="Oh T.K."/>
            <person name="Kim J.F."/>
        </authorList>
    </citation>
    <scope>NUCLEOTIDE SEQUENCE [LARGE SCALE GENOMIC DNA]</scope>
    <source>
        <strain evidence="23 24">KCTC 2396</strain>
    </source>
</reference>
<dbReference type="NCBIfam" id="TIGR01494">
    <property type="entry name" value="ATPase_P-type"/>
    <property type="match status" value="1"/>
</dbReference>
<keyword evidence="7" id="KW-0597">Phosphoprotein</keyword>
<evidence type="ECO:0000256" key="8">
    <source>
        <dbReference type="ARBA" id="ARBA00022692"/>
    </source>
</evidence>
<dbReference type="SFLD" id="SFLDG00002">
    <property type="entry name" value="C1.7:_P-type_atpase_like"/>
    <property type="match status" value="1"/>
</dbReference>
<keyword evidence="13" id="KW-1278">Translocase</keyword>
<evidence type="ECO:0000256" key="10">
    <source>
        <dbReference type="ARBA" id="ARBA00022741"/>
    </source>
</evidence>
<feature type="region of interest" description="Disordered" evidence="21">
    <location>
        <begin position="75"/>
        <end position="106"/>
    </location>
</feature>
<dbReference type="InterPro" id="IPR023214">
    <property type="entry name" value="HAD_sf"/>
</dbReference>
<dbReference type="Pfam" id="PF00122">
    <property type="entry name" value="E1-E2_ATPase"/>
    <property type="match status" value="1"/>
</dbReference>
<dbReference type="HOGENOM" id="CLU_001771_0_3_6"/>
<dbReference type="OrthoDB" id="9814270at2"/>
<dbReference type="GO" id="GO:0005886">
    <property type="term" value="C:plasma membrane"/>
    <property type="evidence" value="ECO:0007669"/>
    <property type="project" value="UniProtKB-SubCell"/>
</dbReference>
<keyword evidence="5" id="KW-0813">Transport</keyword>
<dbReference type="NCBIfam" id="TIGR01511">
    <property type="entry name" value="ATPase-IB1_Cu"/>
    <property type="match status" value="1"/>
</dbReference>
<dbReference type="PANTHER" id="PTHR43520">
    <property type="entry name" value="ATP7, ISOFORM B"/>
    <property type="match status" value="1"/>
</dbReference>
<evidence type="ECO:0000256" key="14">
    <source>
        <dbReference type="ARBA" id="ARBA00022989"/>
    </source>
</evidence>
<dbReference type="GO" id="GO:0055070">
    <property type="term" value="P:copper ion homeostasis"/>
    <property type="evidence" value="ECO:0007669"/>
    <property type="project" value="TreeGrafter"/>
</dbReference>
<feature type="transmembrane region" description="Helical" evidence="20">
    <location>
        <begin position="478"/>
        <end position="501"/>
    </location>
</feature>
<dbReference type="AlphaFoldDB" id="Q2S7L3"/>
<feature type="transmembrane region" description="Helical" evidence="20">
    <location>
        <begin position="450"/>
        <end position="472"/>
    </location>
</feature>
<protein>
    <recommendedName>
        <fullName evidence="4">Copper-exporting P-type ATPase</fullName>
        <ecNumber evidence="3">7.2.2.8</ecNumber>
    </recommendedName>
    <alternativeName>
        <fullName evidence="18">Copper-exporting P-type ATPase A</fullName>
    </alternativeName>
    <alternativeName>
        <fullName evidence="19">Cu(+)-exporting ATPase</fullName>
    </alternativeName>
</protein>
<feature type="domain" description="HMA" evidence="22">
    <location>
        <begin position="112"/>
        <end position="175"/>
    </location>
</feature>
<gene>
    <name evidence="23" type="ordered locus">HCH_06735</name>
</gene>
<feature type="transmembrane region" description="Helical" evidence="20">
    <location>
        <begin position="230"/>
        <end position="248"/>
    </location>
</feature>
<dbReference type="EC" id="7.2.2.8" evidence="3"/>
<dbReference type="InterPro" id="IPR036163">
    <property type="entry name" value="HMA_dom_sf"/>
</dbReference>
<dbReference type="InterPro" id="IPR036412">
    <property type="entry name" value="HAD-like_sf"/>
</dbReference>
<dbReference type="PANTHER" id="PTHR43520:SF6">
    <property type="entry name" value="COPPER-EXPORTING P-TYPE ATPASE"/>
    <property type="match status" value="1"/>
</dbReference>
<evidence type="ECO:0000256" key="5">
    <source>
        <dbReference type="ARBA" id="ARBA00022448"/>
    </source>
</evidence>
<keyword evidence="14 20" id="KW-1133">Transmembrane helix</keyword>
<evidence type="ECO:0000313" key="23">
    <source>
        <dbReference type="EMBL" id="ABC33361.1"/>
    </source>
</evidence>
<comment type="similarity">
    <text evidence="2 20">Belongs to the cation transport ATPase (P-type) (TC 3.A.3) family. Type IB subfamily.</text>
</comment>
<evidence type="ECO:0000256" key="4">
    <source>
        <dbReference type="ARBA" id="ARBA00015102"/>
    </source>
</evidence>
<dbReference type="SFLD" id="SFLDS00003">
    <property type="entry name" value="Haloacid_Dehalogenase"/>
    <property type="match status" value="1"/>
</dbReference>
<dbReference type="InterPro" id="IPR006121">
    <property type="entry name" value="HMA_dom"/>
</dbReference>
<feature type="transmembrane region" description="Helical" evidence="20">
    <location>
        <begin position="198"/>
        <end position="218"/>
    </location>
</feature>
<feature type="transmembrane region" description="Helical" evidence="20">
    <location>
        <begin position="822"/>
        <end position="840"/>
    </location>
</feature>
<evidence type="ECO:0000256" key="9">
    <source>
        <dbReference type="ARBA" id="ARBA00022723"/>
    </source>
</evidence>
<dbReference type="Gene3D" id="3.30.70.100">
    <property type="match status" value="2"/>
</dbReference>